<dbReference type="Pfam" id="PF00001">
    <property type="entry name" value="7tm_1"/>
    <property type="match status" value="1"/>
</dbReference>
<feature type="transmembrane region" description="Helical" evidence="5">
    <location>
        <begin position="185"/>
        <end position="205"/>
    </location>
</feature>
<dbReference type="InterPro" id="IPR000276">
    <property type="entry name" value="GPCR_Rhodpsn"/>
</dbReference>
<dbReference type="Proteomes" id="UP000014760">
    <property type="component" value="Unassembled WGS sequence"/>
</dbReference>
<feature type="transmembrane region" description="Helical" evidence="5">
    <location>
        <begin position="69"/>
        <end position="88"/>
    </location>
</feature>
<proteinExistence type="predicted"/>
<evidence type="ECO:0000256" key="6">
    <source>
        <dbReference type="SAM" id="SignalP"/>
    </source>
</evidence>
<feature type="transmembrane region" description="Helical" evidence="5">
    <location>
        <begin position="284"/>
        <end position="306"/>
    </location>
</feature>
<dbReference type="OrthoDB" id="6126859at2759"/>
<dbReference type="SUPFAM" id="SSF81321">
    <property type="entry name" value="Family A G protein-coupled receptor-like"/>
    <property type="match status" value="1"/>
</dbReference>
<dbReference type="GO" id="GO:0004930">
    <property type="term" value="F:G protein-coupled receptor activity"/>
    <property type="evidence" value="ECO:0007669"/>
    <property type="project" value="InterPro"/>
</dbReference>
<keyword evidence="2 5" id="KW-0812">Transmembrane</keyword>
<evidence type="ECO:0000313" key="8">
    <source>
        <dbReference type="EMBL" id="ELU16323.1"/>
    </source>
</evidence>
<name>R7VBV8_CAPTE</name>
<evidence type="ECO:0000256" key="5">
    <source>
        <dbReference type="SAM" id="Phobius"/>
    </source>
</evidence>
<keyword evidence="3 5" id="KW-1133">Transmembrane helix</keyword>
<keyword evidence="4 5" id="KW-0472">Membrane</keyword>
<feature type="domain" description="G-protein coupled receptors family 1 profile" evidence="7">
    <location>
        <begin position="79"/>
        <end position="346"/>
    </location>
</feature>
<dbReference type="OMA" id="IFHHLIC"/>
<feature type="chain" id="PRO_5008788864" description="G-protein coupled receptors family 1 profile domain-containing protein" evidence="6">
    <location>
        <begin position="20"/>
        <end position="389"/>
    </location>
</feature>
<dbReference type="InterPro" id="IPR052954">
    <property type="entry name" value="GPCR-Ligand_Int"/>
</dbReference>
<reference evidence="10" key="1">
    <citation type="submission" date="2012-12" db="EMBL/GenBank/DDBJ databases">
        <authorList>
            <person name="Hellsten U."/>
            <person name="Grimwood J."/>
            <person name="Chapman J.A."/>
            <person name="Shapiro H."/>
            <person name="Aerts A."/>
            <person name="Otillar R.P."/>
            <person name="Terry A.Y."/>
            <person name="Boore J.L."/>
            <person name="Simakov O."/>
            <person name="Marletaz F."/>
            <person name="Cho S.-J."/>
            <person name="Edsinger-Gonzales E."/>
            <person name="Havlak P."/>
            <person name="Kuo D.-H."/>
            <person name="Larsson T."/>
            <person name="Lv J."/>
            <person name="Arendt D."/>
            <person name="Savage R."/>
            <person name="Osoegawa K."/>
            <person name="de Jong P."/>
            <person name="Lindberg D.R."/>
            <person name="Seaver E.C."/>
            <person name="Weisblat D.A."/>
            <person name="Putnam N.H."/>
            <person name="Grigoriev I.V."/>
            <person name="Rokhsar D.S."/>
        </authorList>
    </citation>
    <scope>NUCLEOTIDE SEQUENCE</scope>
    <source>
        <strain evidence="10">I ESC-2004</strain>
    </source>
</reference>
<feature type="transmembrane region" description="Helical" evidence="5">
    <location>
        <begin position="142"/>
        <end position="164"/>
    </location>
</feature>
<feature type="transmembrane region" description="Helical" evidence="5">
    <location>
        <begin position="100"/>
        <end position="122"/>
    </location>
</feature>
<protein>
    <recommendedName>
        <fullName evidence="7">G-protein coupled receptors family 1 profile domain-containing protein</fullName>
    </recommendedName>
</protein>
<dbReference type="PANTHER" id="PTHR46641:SF25">
    <property type="entry name" value="CNMAMIDE RECEPTOR-RELATED"/>
    <property type="match status" value="1"/>
</dbReference>
<dbReference type="InterPro" id="IPR017452">
    <property type="entry name" value="GPCR_Rhodpsn_7TM"/>
</dbReference>
<evidence type="ECO:0000256" key="3">
    <source>
        <dbReference type="ARBA" id="ARBA00022989"/>
    </source>
</evidence>
<gene>
    <name evidence="8" type="ORF">CAPTEDRAFT_192433</name>
</gene>
<evidence type="ECO:0000313" key="10">
    <source>
        <dbReference type="Proteomes" id="UP000014760"/>
    </source>
</evidence>
<keyword evidence="10" id="KW-1185">Reference proteome</keyword>
<dbReference type="PANTHER" id="PTHR46641">
    <property type="entry name" value="FMRFAMIDE RECEPTOR-RELATED"/>
    <property type="match status" value="1"/>
</dbReference>
<accession>R7VBV8</accession>
<feature type="transmembrane region" description="Helical" evidence="5">
    <location>
        <begin position="245"/>
        <end position="263"/>
    </location>
</feature>
<feature type="signal peptide" evidence="6">
    <location>
        <begin position="1"/>
        <end position="19"/>
    </location>
</feature>
<reference evidence="8 10" key="2">
    <citation type="journal article" date="2013" name="Nature">
        <title>Insights into bilaterian evolution from three spiralian genomes.</title>
        <authorList>
            <person name="Simakov O."/>
            <person name="Marletaz F."/>
            <person name="Cho S.J."/>
            <person name="Edsinger-Gonzales E."/>
            <person name="Havlak P."/>
            <person name="Hellsten U."/>
            <person name="Kuo D.H."/>
            <person name="Larsson T."/>
            <person name="Lv J."/>
            <person name="Arendt D."/>
            <person name="Savage R."/>
            <person name="Osoegawa K."/>
            <person name="de Jong P."/>
            <person name="Grimwood J."/>
            <person name="Chapman J.A."/>
            <person name="Shapiro H."/>
            <person name="Aerts A."/>
            <person name="Otillar R.P."/>
            <person name="Terry A.Y."/>
            <person name="Boore J.L."/>
            <person name="Grigoriev I.V."/>
            <person name="Lindberg D.R."/>
            <person name="Seaver E.C."/>
            <person name="Weisblat D.A."/>
            <person name="Putnam N.H."/>
            <person name="Rokhsar D.S."/>
        </authorList>
    </citation>
    <scope>NUCLEOTIDE SEQUENCE</scope>
    <source>
        <strain evidence="8 10">I ESC-2004</strain>
    </source>
</reference>
<evidence type="ECO:0000256" key="4">
    <source>
        <dbReference type="ARBA" id="ARBA00023136"/>
    </source>
</evidence>
<sequence>MFPLRLVSLVAVVIASVLATVLAGNGGNGTMMTTEDTVTDGSQMIQQPRSNYATTVADISRVGNALTSFSNIVIGVASILFNIVNIIVMSRQKTVSPFIYLNSLAVCDLLTGVLMTCNGILLNHNFLRQSQTTRVVSYWTQIPAYFLRSWLSSSATYLVNALSLDRMIAICYPMKRAVWCTQKRARIASAVLILCGVIPNFHIVLRLKSLWYPDPSSGHNIPVAVYTDIGRDPIVTDVTSYGRLILKQVVPLTLLIFTSIRTMNDIIKSLRFRNQNSKNTMKDVPCLGMTMGVIAVFVFTNIPLVVYSLNISINGPYRNASFAMAMFLKVIEIFPWINSFSNFFVYIITNNKFRKDMIGLFLCKKAEENKSGVNSRSSVTKQTSLNLNP</sequence>
<evidence type="ECO:0000256" key="2">
    <source>
        <dbReference type="ARBA" id="ARBA00022692"/>
    </source>
</evidence>
<evidence type="ECO:0000313" key="9">
    <source>
        <dbReference type="EnsemblMetazoa" id="CapteP192433"/>
    </source>
</evidence>
<dbReference type="HOGENOM" id="CLU_009579_38_0_1"/>
<comment type="subcellular location">
    <subcellularLocation>
        <location evidence="1">Membrane</location>
    </subcellularLocation>
</comment>
<dbReference type="AlphaFoldDB" id="R7VBV8"/>
<dbReference type="EMBL" id="KB293181">
    <property type="protein sequence ID" value="ELU16323.1"/>
    <property type="molecule type" value="Genomic_DNA"/>
</dbReference>
<reference evidence="9" key="3">
    <citation type="submission" date="2015-06" db="UniProtKB">
        <authorList>
            <consortium name="EnsemblMetazoa"/>
        </authorList>
    </citation>
    <scope>IDENTIFICATION</scope>
</reference>
<organism evidence="8">
    <name type="scientific">Capitella teleta</name>
    <name type="common">Polychaete worm</name>
    <dbReference type="NCBI Taxonomy" id="283909"/>
    <lineage>
        <taxon>Eukaryota</taxon>
        <taxon>Metazoa</taxon>
        <taxon>Spiralia</taxon>
        <taxon>Lophotrochozoa</taxon>
        <taxon>Annelida</taxon>
        <taxon>Polychaeta</taxon>
        <taxon>Sedentaria</taxon>
        <taxon>Scolecida</taxon>
        <taxon>Capitellidae</taxon>
        <taxon>Capitella</taxon>
    </lineage>
</organism>
<dbReference type="PRINTS" id="PR00237">
    <property type="entry name" value="GPCRRHODOPSN"/>
</dbReference>
<dbReference type="EnsemblMetazoa" id="CapteT192433">
    <property type="protein sequence ID" value="CapteP192433"/>
    <property type="gene ID" value="CapteG192433"/>
</dbReference>
<keyword evidence="6" id="KW-0732">Signal</keyword>
<dbReference type="EMBL" id="AMQN01004318">
    <property type="status" value="NOT_ANNOTATED_CDS"/>
    <property type="molecule type" value="Genomic_DNA"/>
</dbReference>
<dbReference type="Gene3D" id="1.20.1070.10">
    <property type="entry name" value="Rhodopsin 7-helix transmembrane proteins"/>
    <property type="match status" value="1"/>
</dbReference>
<evidence type="ECO:0000259" key="7">
    <source>
        <dbReference type="PROSITE" id="PS50262"/>
    </source>
</evidence>
<evidence type="ECO:0000256" key="1">
    <source>
        <dbReference type="ARBA" id="ARBA00004370"/>
    </source>
</evidence>
<dbReference type="STRING" id="283909.R7VBV8"/>
<feature type="transmembrane region" description="Helical" evidence="5">
    <location>
        <begin position="326"/>
        <end position="348"/>
    </location>
</feature>
<dbReference type="GO" id="GO:0016020">
    <property type="term" value="C:membrane"/>
    <property type="evidence" value="ECO:0007669"/>
    <property type="project" value="UniProtKB-SubCell"/>
</dbReference>
<dbReference type="PROSITE" id="PS50262">
    <property type="entry name" value="G_PROTEIN_RECEP_F1_2"/>
    <property type="match status" value="1"/>
</dbReference>